<evidence type="ECO:0000259" key="1">
    <source>
        <dbReference type="PROSITE" id="PS51029"/>
    </source>
</evidence>
<dbReference type="PROSITE" id="PS51029">
    <property type="entry name" value="MADF"/>
    <property type="match status" value="1"/>
</dbReference>
<organism evidence="2 3">
    <name type="scientific">Portunus trituberculatus</name>
    <name type="common">Swimming crab</name>
    <name type="synonym">Neptunus trituberculatus</name>
    <dbReference type="NCBI Taxonomy" id="210409"/>
    <lineage>
        <taxon>Eukaryota</taxon>
        <taxon>Metazoa</taxon>
        <taxon>Ecdysozoa</taxon>
        <taxon>Arthropoda</taxon>
        <taxon>Crustacea</taxon>
        <taxon>Multicrustacea</taxon>
        <taxon>Malacostraca</taxon>
        <taxon>Eumalacostraca</taxon>
        <taxon>Eucarida</taxon>
        <taxon>Decapoda</taxon>
        <taxon>Pleocyemata</taxon>
        <taxon>Brachyura</taxon>
        <taxon>Eubrachyura</taxon>
        <taxon>Portunoidea</taxon>
        <taxon>Portunidae</taxon>
        <taxon>Portuninae</taxon>
        <taxon>Portunus</taxon>
    </lineage>
</organism>
<dbReference type="InterPro" id="IPR039353">
    <property type="entry name" value="TF_Adf1"/>
</dbReference>
<dbReference type="SMART" id="SM00595">
    <property type="entry name" value="MADF"/>
    <property type="match status" value="1"/>
</dbReference>
<proteinExistence type="predicted"/>
<accession>A0A5B7FIZ3</accession>
<dbReference type="GO" id="GO:0006357">
    <property type="term" value="P:regulation of transcription by RNA polymerase II"/>
    <property type="evidence" value="ECO:0007669"/>
    <property type="project" value="TreeGrafter"/>
</dbReference>
<evidence type="ECO:0000313" key="2">
    <source>
        <dbReference type="EMBL" id="MPC47580.1"/>
    </source>
</evidence>
<reference evidence="2 3" key="1">
    <citation type="submission" date="2019-05" db="EMBL/GenBank/DDBJ databases">
        <title>Another draft genome of Portunus trituberculatus and its Hox gene families provides insights of decapod evolution.</title>
        <authorList>
            <person name="Jeong J.-H."/>
            <person name="Song I."/>
            <person name="Kim S."/>
            <person name="Choi T."/>
            <person name="Kim D."/>
            <person name="Ryu S."/>
            <person name="Kim W."/>
        </authorList>
    </citation>
    <scope>NUCLEOTIDE SEQUENCE [LARGE SCALE GENOMIC DNA]</scope>
    <source>
        <tissue evidence="2">Muscle</tissue>
    </source>
</reference>
<dbReference type="EMBL" id="VSRR010007812">
    <property type="protein sequence ID" value="MPC47580.1"/>
    <property type="molecule type" value="Genomic_DNA"/>
</dbReference>
<name>A0A5B7FIZ3_PORTR</name>
<dbReference type="InterPro" id="IPR006578">
    <property type="entry name" value="MADF-dom"/>
</dbReference>
<comment type="caution">
    <text evidence="2">The sequence shown here is derived from an EMBL/GenBank/DDBJ whole genome shotgun (WGS) entry which is preliminary data.</text>
</comment>
<dbReference type="OrthoDB" id="6361664at2759"/>
<gene>
    <name evidence="2" type="ORF">E2C01_041329</name>
</gene>
<evidence type="ECO:0000313" key="3">
    <source>
        <dbReference type="Proteomes" id="UP000324222"/>
    </source>
</evidence>
<keyword evidence="3" id="KW-1185">Reference proteome</keyword>
<protein>
    <recommendedName>
        <fullName evidence="1">MADF domain-containing protein</fullName>
    </recommendedName>
</protein>
<dbReference type="GO" id="GO:0005667">
    <property type="term" value="C:transcription regulator complex"/>
    <property type="evidence" value="ECO:0007669"/>
    <property type="project" value="TreeGrafter"/>
</dbReference>
<sequence length="286" mass="32497">MTPEAISKNIRFIKEVEKQPCLYDYTLEQYTNRACVEAAWRAVAAEFSSTIPACKEKWRNLRTVFVRRLKHNPPNGSRANKPYYLMHALEFLLPFLRGQSDIKSTDTQKNLAFQAVKCKIEDNEIKIEENDDFDVEYDDDTDVAAVDDNEAERSETSSEHHEESNEFRYPIIASTTTLAPNTVTIHNDTPSSTGMTHNNKRRAFKTSFNDGSEVLAKNARTSTNYSNGDDCDGRGDGDESRKLFLLSLLGDVRAMTDAQMRKFRRLVLDAIDIVLDETPNETPGHT</sequence>
<dbReference type="AlphaFoldDB" id="A0A5B7FIZ3"/>
<dbReference type="Proteomes" id="UP000324222">
    <property type="component" value="Unassembled WGS sequence"/>
</dbReference>
<dbReference type="PANTHER" id="PTHR12243:SF60">
    <property type="entry name" value="SI:CH211-15D5.12-RELATED"/>
    <property type="match status" value="1"/>
</dbReference>
<feature type="domain" description="MADF" evidence="1">
    <location>
        <begin position="11"/>
        <end position="97"/>
    </location>
</feature>
<dbReference type="PANTHER" id="PTHR12243">
    <property type="entry name" value="MADF DOMAIN TRANSCRIPTION FACTOR"/>
    <property type="match status" value="1"/>
</dbReference>
<dbReference type="Pfam" id="PF10545">
    <property type="entry name" value="MADF_DNA_bdg"/>
    <property type="match status" value="1"/>
</dbReference>
<dbReference type="GO" id="GO:0005634">
    <property type="term" value="C:nucleus"/>
    <property type="evidence" value="ECO:0007669"/>
    <property type="project" value="TreeGrafter"/>
</dbReference>